<evidence type="ECO:0000259" key="1">
    <source>
        <dbReference type="Pfam" id="PF24957"/>
    </source>
</evidence>
<dbReference type="AlphaFoldDB" id="A0ABD5F2Z9"/>
<dbReference type="InterPro" id="IPR056666">
    <property type="entry name" value="DrmE_C"/>
</dbReference>
<dbReference type="EMBL" id="JAVRES010000038">
    <property type="protein sequence ID" value="MDT0440152.1"/>
    <property type="molecule type" value="Genomic_DNA"/>
</dbReference>
<dbReference type="Pfam" id="PF24957">
    <property type="entry name" value="DrmE_C"/>
    <property type="match status" value="1"/>
</dbReference>
<reference evidence="3" key="1">
    <citation type="submission" date="2023-07" db="EMBL/GenBank/DDBJ databases">
        <title>30 novel species of actinomycetes from the DSMZ collection.</title>
        <authorList>
            <person name="Nouioui I."/>
        </authorList>
    </citation>
    <scope>NUCLEOTIDE SEQUENCE [LARGE SCALE GENOMIC DNA]</scope>
    <source>
        <strain evidence="3">DSM 41981</strain>
    </source>
</reference>
<sequence length="767" mass="81594">MELLEAVDAASARGVPLALVIPLPAADTPIALGAASLVAQIVRTGGLDVTATVVSKRLSQRAAYDQLYIDSQRLADFIPRARLTADGRVEVIGGPVRDRAGRLVLTSDMDRVSSRGALVIDGTAADVGDLEPRLRQCRDLVYITDTPFDSNLDAIREAGGVVWAFDPPSFRDLAAPFNPSEGTGEFAASSELLHATAMTVRVVRAPEASTSLDQALNGTWKALGRLAAATGGSENLAMTHAVRWAWGVLSTFSLSVTTPASYDACVRRGPFSILLGDATSHARAVSCQSAGPAREAWAVVADGFADVYEAARERPKFTLVQDWVREEARQRGTGMVVTRNQSAVSALTADLDESPMVPHGWAERIRVVSVRDLACGRVSSLPVSSMLITGPLPRAYASLLAAPAATRLLVTAAGEWEAGRAARQATTTFLALSELRAKTAAESTARLGAHPIVVHPADPNVVVRLDASIVKAADVARDVNDSPWEPFGLDVLKVLARTGAVSSDAVETPPPARGSNGDSSVRIDAITVEFADGRAMLMDPNDVVYRRRQNNTRQVAAKSLQAGDVVALVDAAARRNLFDSIIDVLSELPTYAPLAALIAFWHERVARVSDSSWTYGEILAAMRRNADPTTITSEQTIGTWVRRNSEGPEDAADVRRFAEAVRDTELLRRADSVGKALCTSRTIHRTVGRWLSGQITGARVDDHDALIDPALGIHVADLLEAVTLHRVTAVQAKPARVPASAIGVLIEQSAIPGLTAPQSARGNRALT</sequence>
<protein>
    <recommendedName>
        <fullName evidence="1">DISARM protein DrmE C-terminal domain-containing protein</fullName>
    </recommendedName>
</protein>
<dbReference type="Proteomes" id="UP001183535">
    <property type="component" value="Unassembled WGS sequence"/>
</dbReference>
<name>A0ABD5F2Z9_9ACTN</name>
<gene>
    <name evidence="2" type="ORF">RM877_36390</name>
</gene>
<keyword evidence="3" id="KW-1185">Reference proteome</keyword>
<evidence type="ECO:0000313" key="2">
    <source>
        <dbReference type="EMBL" id="MDT0440152.1"/>
    </source>
</evidence>
<dbReference type="RefSeq" id="WP_141721827.1">
    <property type="nucleotide sequence ID" value="NZ_JAVRES010000038.1"/>
</dbReference>
<comment type="caution">
    <text evidence="2">The sequence shown here is derived from an EMBL/GenBank/DDBJ whole genome shotgun (WGS) entry which is preliminary data.</text>
</comment>
<feature type="domain" description="DISARM protein DrmE C-terminal" evidence="1">
    <location>
        <begin position="525"/>
        <end position="695"/>
    </location>
</feature>
<accession>A0ABD5F2Z9</accession>
<evidence type="ECO:0000313" key="3">
    <source>
        <dbReference type="Proteomes" id="UP001183535"/>
    </source>
</evidence>
<proteinExistence type="predicted"/>
<organism evidence="2 3">
    <name type="scientific">Streptomyces doudnae</name>
    <dbReference type="NCBI Taxonomy" id="3075536"/>
    <lineage>
        <taxon>Bacteria</taxon>
        <taxon>Bacillati</taxon>
        <taxon>Actinomycetota</taxon>
        <taxon>Actinomycetes</taxon>
        <taxon>Kitasatosporales</taxon>
        <taxon>Streptomycetaceae</taxon>
        <taxon>Streptomyces</taxon>
    </lineage>
</organism>